<dbReference type="GO" id="GO:0004222">
    <property type="term" value="F:metalloendopeptidase activity"/>
    <property type="evidence" value="ECO:0007669"/>
    <property type="project" value="TreeGrafter"/>
</dbReference>
<dbReference type="InterPro" id="IPR050570">
    <property type="entry name" value="Cell_wall_metabolism_enzyme"/>
</dbReference>
<dbReference type="AlphaFoldDB" id="A0A4R3T9P8"/>
<evidence type="ECO:0000259" key="2">
    <source>
        <dbReference type="Pfam" id="PF01551"/>
    </source>
</evidence>
<sequence>MYSYTKEKNTSKRRLIVALSCVLVIAVAFISYEYTSRKDKEDTAVFKESVPVLSLPDTTQKGIHPFNVEAKTVLEYFDGKDHEVDSMTKFEGVYRANQGIDYACNDEAFDVLAVFAGDVSEVKEDALFGKSVTIKSKDLSITYQSLDDVALKQGDKVNQGDAIAKAGTNIYNKELGKHLHMVVEKNGTIIDPKTVFDKTLSEIK</sequence>
<evidence type="ECO:0000313" key="4">
    <source>
        <dbReference type="Proteomes" id="UP000295773"/>
    </source>
</evidence>
<name>A0A4R3T9P8_9FIRM</name>
<dbReference type="Pfam" id="PF01551">
    <property type="entry name" value="Peptidase_M23"/>
    <property type="match status" value="1"/>
</dbReference>
<reference evidence="3 4" key="1">
    <citation type="submission" date="2019-03" db="EMBL/GenBank/DDBJ databases">
        <title>Genomic Encyclopedia of Type Strains, Phase IV (KMG-IV): sequencing the most valuable type-strain genomes for metagenomic binning, comparative biology and taxonomic classification.</title>
        <authorList>
            <person name="Goeker M."/>
        </authorList>
    </citation>
    <scope>NUCLEOTIDE SEQUENCE [LARGE SCALE GENOMIC DNA]</scope>
    <source>
        <strain evidence="3 4">DSM 29481</strain>
    </source>
</reference>
<dbReference type="PANTHER" id="PTHR21666">
    <property type="entry name" value="PEPTIDASE-RELATED"/>
    <property type="match status" value="1"/>
</dbReference>
<gene>
    <name evidence="3" type="ORF">EDD61_11743</name>
</gene>
<dbReference type="SUPFAM" id="SSF51261">
    <property type="entry name" value="Duplicated hybrid motif"/>
    <property type="match status" value="1"/>
</dbReference>
<feature type="domain" description="M23ase beta-sheet core" evidence="2">
    <location>
        <begin position="96"/>
        <end position="192"/>
    </location>
</feature>
<dbReference type="Gene3D" id="2.70.70.10">
    <property type="entry name" value="Glucose Permease (Domain IIA)"/>
    <property type="match status" value="1"/>
</dbReference>
<dbReference type="CDD" id="cd12797">
    <property type="entry name" value="M23_peptidase"/>
    <property type="match status" value="1"/>
</dbReference>
<keyword evidence="4" id="KW-1185">Reference proteome</keyword>
<protein>
    <submittedName>
        <fullName evidence="3">Peptidase M23-like protein</fullName>
    </submittedName>
</protein>
<dbReference type="PANTHER" id="PTHR21666:SF291">
    <property type="entry name" value="STAGE II SPORULATION PROTEIN Q"/>
    <property type="match status" value="1"/>
</dbReference>
<evidence type="ECO:0000313" key="3">
    <source>
        <dbReference type="EMBL" id="TCU57656.1"/>
    </source>
</evidence>
<dbReference type="RefSeq" id="WP_008690977.1">
    <property type="nucleotide sequence ID" value="NZ_AP024510.1"/>
</dbReference>
<dbReference type="Proteomes" id="UP000295773">
    <property type="component" value="Unassembled WGS sequence"/>
</dbReference>
<dbReference type="InterPro" id="IPR011055">
    <property type="entry name" value="Dup_hybrid_motif"/>
</dbReference>
<keyword evidence="1" id="KW-0472">Membrane</keyword>
<keyword evidence="1" id="KW-0812">Transmembrane</keyword>
<comment type="caution">
    <text evidence="3">The sequence shown here is derived from an EMBL/GenBank/DDBJ whole genome shotgun (WGS) entry which is preliminary data.</text>
</comment>
<accession>A0A4R3T9P8</accession>
<feature type="transmembrane region" description="Helical" evidence="1">
    <location>
        <begin position="15"/>
        <end position="32"/>
    </location>
</feature>
<evidence type="ECO:0000256" key="1">
    <source>
        <dbReference type="SAM" id="Phobius"/>
    </source>
</evidence>
<keyword evidence="1" id="KW-1133">Transmembrane helix</keyword>
<dbReference type="EMBL" id="SMBP01000017">
    <property type="protein sequence ID" value="TCU57656.1"/>
    <property type="molecule type" value="Genomic_DNA"/>
</dbReference>
<organism evidence="3 4">
    <name type="scientific">Longicatena caecimuris</name>
    <dbReference type="NCBI Taxonomy" id="1796635"/>
    <lineage>
        <taxon>Bacteria</taxon>
        <taxon>Bacillati</taxon>
        <taxon>Bacillota</taxon>
        <taxon>Erysipelotrichia</taxon>
        <taxon>Erysipelotrichales</taxon>
        <taxon>Erysipelotrichaceae</taxon>
        <taxon>Longicatena</taxon>
    </lineage>
</organism>
<proteinExistence type="predicted"/>
<dbReference type="GeneID" id="73794287"/>
<dbReference type="InterPro" id="IPR016047">
    <property type="entry name" value="M23ase_b-sheet_dom"/>
</dbReference>